<evidence type="ECO:0000313" key="3">
    <source>
        <dbReference type="Proteomes" id="UP000026961"/>
    </source>
</evidence>
<protein>
    <submittedName>
        <fullName evidence="2">Uncharacterized protein</fullName>
    </submittedName>
</protein>
<proteinExistence type="predicted"/>
<evidence type="ECO:0000313" key="2">
    <source>
        <dbReference type="EnsemblPlants" id="OGLUM04G03630.2"/>
    </source>
</evidence>
<dbReference type="Proteomes" id="UP000026961">
    <property type="component" value="Chromosome 4"/>
</dbReference>
<accession>A0A0D9ZHI6</accession>
<keyword evidence="3" id="KW-1185">Reference proteome</keyword>
<dbReference type="HOGENOM" id="CLU_2907772_0_0_1"/>
<dbReference type="AlphaFoldDB" id="A0A0D9ZHI6"/>
<feature type="compositionally biased region" description="Gly residues" evidence="1">
    <location>
        <begin position="1"/>
        <end position="11"/>
    </location>
</feature>
<reference evidence="2" key="1">
    <citation type="submission" date="2015-04" db="UniProtKB">
        <authorList>
            <consortium name="EnsemblPlants"/>
        </authorList>
    </citation>
    <scope>IDENTIFICATION</scope>
</reference>
<dbReference type="Gramene" id="OGLUM04G03630.2">
    <property type="protein sequence ID" value="OGLUM04G03630.2"/>
    <property type="gene ID" value="OGLUM04G03630"/>
</dbReference>
<dbReference type="EnsemblPlants" id="OGLUM04G03630.2">
    <property type="protein sequence ID" value="OGLUM04G03630.2"/>
    <property type="gene ID" value="OGLUM04G03630"/>
</dbReference>
<feature type="region of interest" description="Disordered" evidence="1">
    <location>
        <begin position="1"/>
        <end position="62"/>
    </location>
</feature>
<organism evidence="2">
    <name type="scientific">Oryza glumipatula</name>
    <dbReference type="NCBI Taxonomy" id="40148"/>
    <lineage>
        <taxon>Eukaryota</taxon>
        <taxon>Viridiplantae</taxon>
        <taxon>Streptophyta</taxon>
        <taxon>Embryophyta</taxon>
        <taxon>Tracheophyta</taxon>
        <taxon>Spermatophyta</taxon>
        <taxon>Magnoliopsida</taxon>
        <taxon>Liliopsida</taxon>
        <taxon>Poales</taxon>
        <taxon>Poaceae</taxon>
        <taxon>BOP clade</taxon>
        <taxon>Oryzoideae</taxon>
        <taxon>Oryzeae</taxon>
        <taxon>Oryzinae</taxon>
        <taxon>Oryza</taxon>
    </lineage>
</organism>
<evidence type="ECO:0000256" key="1">
    <source>
        <dbReference type="SAM" id="MobiDB-lite"/>
    </source>
</evidence>
<reference evidence="2" key="2">
    <citation type="submission" date="2018-05" db="EMBL/GenBank/DDBJ databases">
        <title>OgluRS3 (Oryza glumaepatula Reference Sequence Version 3).</title>
        <authorList>
            <person name="Zhang J."/>
            <person name="Kudrna D."/>
            <person name="Lee S."/>
            <person name="Talag J."/>
            <person name="Welchert J."/>
            <person name="Wing R.A."/>
        </authorList>
    </citation>
    <scope>NUCLEOTIDE SEQUENCE [LARGE SCALE GENOMIC DNA]</scope>
</reference>
<name>A0A0D9ZHI6_9ORYZ</name>
<sequence>MRRSIGYGGGSARRANGGLVMRSDDEDGQNKRNNIAAERDKRQGKVKIFSSSAIKLPDGQDR</sequence>